<reference evidence="2" key="1">
    <citation type="submission" date="2021-01" db="EMBL/GenBank/DDBJ databases">
        <authorList>
            <consortium name="Genoscope - CEA"/>
            <person name="William W."/>
        </authorList>
    </citation>
    <scope>NUCLEOTIDE SEQUENCE</scope>
</reference>
<dbReference type="EMBL" id="CAJJDN010000040">
    <property type="protein sequence ID" value="CAD8080391.1"/>
    <property type="molecule type" value="Genomic_DNA"/>
</dbReference>
<feature type="region of interest" description="Disordered" evidence="1">
    <location>
        <begin position="422"/>
        <end position="453"/>
    </location>
</feature>
<accession>A0A8S1MPN6</accession>
<sequence>MQQNKFQQIKINTSLVVDVHLISHQILKQILGSCDRLLQDHYIINSIPTYTAFTTMVLLNNLIKHHLDIPQEMKASQDTEPLPPQKDSYSGVIHINTQKKELENISENQNTRSTKFLRQSTNKFKSNSLSIVSVVVMNKSTQKKNTTKKQSIEVVKLQEPDQQIDEKEQYYRYQHEIKCKMLEQIAKNEKKQEEDRLKQKNQLESINKLQNTNNCGYDYDGSILPYNKPFMKVKLYHLQSKILKKKQDKKKQDTKNPIESIYIRNLTKIDFHQTGQQKFEDDLKQSQINKVEPIIGRNLNGFSQIQKLDILRTDSSLRMTKKQYEETSEIVFTESYVNLHKQHNEFESSIPSNKFEKLNNYKVKIGSQREGQIKYQQQQNYQFLLTEPDVDREINFESDKESQKKQIKKSQNKQQNAQQLVSFENLQGKLPTLRKSQKNKRCEKMKRSYTQHS</sequence>
<organism evidence="2 3">
    <name type="scientific">Paramecium sonneborni</name>
    <dbReference type="NCBI Taxonomy" id="65129"/>
    <lineage>
        <taxon>Eukaryota</taxon>
        <taxon>Sar</taxon>
        <taxon>Alveolata</taxon>
        <taxon>Ciliophora</taxon>
        <taxon>Intramacronucleata</taxon>
        <taxon>Oligohymenophorea</taxon>
        <taxon>Peniculida</taxon>
        <taxon>Parameciidae</taxon>
        <taxon>Paramecium</taxon>
    </lineage>
</organism>
<proteinExistence type="predicted"/>
<dbReference type="Proteomes" id="UP000692954">
    <property type="component" value="Unassembled WGS sequence"/>
</dbReference>
<name>A0A8S1MPN6_9CILI</name>
<comment type="caution">
    <text evidence="2">The sequence shown here is derived from an EMBL/GenBank/DDBJ whole genome shotgun (WGS) entry which is preliminary data.</text>
</comment>
<keyword evidence="3" id="KW-1185">Reference proteome</keyword>
<dbReference type="OrthoDB" id="302687at2759"/>
<gene>
    <name evidence="2" type="ORF">PSON_ATCC_30995.1.T0400215</name>
</gene>
<dbReference type="AlphaFoldDB" id="A0A8S1MPN6"/>
<protein>
    <submittedName>
        <fullName evidence="2">Uncharacterized protein</fullName>
    </submittedName>
</protein>
<evidence type="ECO:0000313" key="3">
    <source>
        <dbReference type="Proteomes" id="UP000692954"/>
    </source>
</evidence>
<evidence type="ECO:0000313" key="2">
    <source>
        <dbReference type="EMBL" id="CAD8080391.1"/>
    </source>
</evidence>
<evidence type="ECO:0000256" key="1">
    <source>
        <dbReference type="SAM" id="MobiDB-lite"/>
    </source>
</evidence>